<keyword evidence="3" id="KW-1185">Reference proteome</keyword>
<feature type="transmembrane region" description="Helical" evidence="1">
    <location>
        <begin position="117"/>
        <end position="140"/>
    </location>
</feature>
<dbReference type="InterPro" id="IPR009571">
    <property type="entry name" value="SUR7/Rim9-like_fungi"/>
</dbReference>
<feature type="transmembrane region" description="Helical" evidence="1">
    <location>
        <begin position="152"/>
        <end position="172"/>
    </location>
</feature>
<keyword evidence="1" id="KW-1133">Transmembrane helix</keyword>
<dbReference type="Pfam" id="PF06687">
    <property type="entry name" value="SUR7"/>
    <property type="match status" value="1"/>
</dbReference>
<dbReference type="PANTHER" id="PTHR36414">
    <property type="entry name" value="PROTEIN SUR7"/>
    <property type="match status" value="1"/>
</dbReference>
<dbReference type="GO" id="GO:0006897">
    <property type="term" value="P:endocytosis"/>
    <property type="evidence" value="ECO:0007669"/>
    <property type="project" value="TreeGrafter"/>
</dbReference>
<sequence>MAVARPSLSLAALILLAGSLVLLWFVILSGVVNTTPLNRTYFLRADTAGITGARPISQWTYFYVCGDGNLDCGSASPDPPFGKAWGSNPSNAPEELVGSHGSNTTSSKFFFMWRFGWVFYLLGLFFSTITFFTGFLACFGRLGAALSGLMSIIALFFFTVGVSLMTATFVIARDVFIRAGRDATIGRWAFGFSWASWFALLLASILFCLAMGRRDNNAGLATGSRWGRRRSTRSRMSYDVGGRRVKDEYS</sequence>
<dbReference type="GO" id="GO:0005938">
    <property type="term" value="C:cell cortex"/>
    <property type="evidence" value="ECO:0007669"/>
    <property type="project" value="TreeGrafter"/>
</dbReference>
<gene>
    <name evidence="2" type="ORF">CONLIGDRAFT_305587</name>
</gene>
<dbReference type="InParanoid" id="A0A1J7JTZ2"/>
<evidence type="ECO:0000256" key="1">
    <source>
        <dbReference type="SAM" id="Phobius"/>
    </source>
</evidence>
<accession>A0A1J7JTZ2</accession>
<protein>
    <recommendedName>
        <fullName evidence="4">SUR7-domain-containing protein</fullName>
    </recommendedName>
</protein>
<organism evidence="2 3">
    <name type="scientific">Coniochaeta ligniaria NRRL 30616</name>
    <dbReference type="NCBI Taxonomy" id="1408157"/>
    <lineage>
        <taxon>Eukaryota</taxon>
        <taxon>Fungi</taxon>
        <taxon>Dikarya</taxon>
        <taxon>Ascomycota</taxon>
        <taxon>Pezizomycotina</taxon>
        <taxon>Sordariomycetes</taxon>
        <taxon>Sordariomycetidae</taxon>
        <taxon>Coniochaetales</taxon>
        <taxon>Coniochaetaceae</taxon>
        <taxon>Coniochaeta</taxon>
    </lineage>
</organism>
<evidence type="ECO:0008006" key="4">
    <source>
        <dbReference type="Google" id="ProtNLM"/>
    </source>
</evidence>
<evidence type="ECO:0000313" key="3">
    <source>
        <dbReference type="Proteomes" id="UP000182658"/>
    </source>
</evidence>
<dbReference type="GO" id="GO:0030866">
    <property type="term" value="P:cortical actin cytoskeleton organization"/>
    <property type="evidence" value="ECO:0007669"/>
    <property type="project" value="TreeGrafter"/>
</dbReference>
<dbReference type="Gene3D" id="1.20.140.150">
    <property type="match status" value="1"/>
</dbReference>
<dbReference type="OrthoDB" id="5419460at2759"/>
<feature type="transmembrane region" description="Helical" evidence="1">
    <location>
        <begin position="192"/>
        <end position="212"/>
    </location>
</feature>
<dbReference type="AlphaFoldDB" id="A0A1J7JTZ2"/>
<evidence type="ECO:0000313" key="2">
    <source>
        <dbReference type="EMBL" id="OIW31210.1"/>
    </source>
</evidence>
<keyword evidence="1" id="KW-0472">Membrane</keyword>
<dbReference type="PANTHER" id="PTHR36414:SF1">
    <property type="entry name" value="PROTEIN SUR7"/>
    <property type="match status" value="1"/>
</dbReference>
<dbReference type="EMBL" id="KV875096">
    <property type="protein sequence ID" value="OIW31210.1"/>
    <property type="molecule type" value="Genomic_DNA"/>
</dbReference>
<dbReference type="FunCoup" id="A0A1J7JTZ2">
    <property type="interactions" value="102"/>
</dbReference>
<proteinExistence type="predicted"/>
<dbReference type="GO" id="GO:0031505">
    <property type="term" value="P:fungal-type cell wall organization"/>
    <property type="evidence" value="ECO:0007669"/>
    <property type="project" value="TreeGrafter"/>
</dbReference>
<dbReference type="GO" id="GO:0045121">
    <property type="term" value="C:membrane raft"/>
    <property type="evidence" value="ECO:0007669"/>
    <property type="project" value="TreeGrafter"/>
</dbReference>
<name>A0A1J7JTZ2_9PEZI</name>
<reference evidence="2 3" key="1">
    <citation type="submission" date="2016-10" db="EMBL/GenBank/DDBJ databases">
        <title>Draft genome sequence of Coniochaeta ligniaria NRRL30616, a lignocellulolytic fungus for bioabatement of inhibitors in plant biomass hydrolysates.</title>
        <authorList>
            <consortium name="DOE Joint Genome Institute"/>
            <person name="Jimenez D.J."/>
            <person name="Hector R.E."/>
            <person name="Riley R."/>
            <person name="Sun H."/>
            <person name="Grigoriev I.V."/>
            <person name="Van Elsas J.D."/>
            <person name="Nichols N.N."/>
        </authorList>
    </citation>
    <scope>NUCLEOTIDE SEQUENCE [LARGE SCALE GENOMIC DNA]</scope>
    <source>
        <strain evidence="2 3">NRRL 30616</strain>
    </source>
</reference>
<dbReference type="GO" id="GO:0032185">
    <property type="term" value="P:septin cytoskeleton organization"/>
    <property type="evidence" value="ECO:0007669"/>
    <property type="project" value="TreeGrafter"/>
</dbReference>
<dbReference type="GO" id="GO:0005886">
    <property type="term" value="C:plasma membrane"/>
    <property type="evidence" value="ECO:0007669"/>
    <property type="project" value="InterPro"/>
</dbReference>
<dbReference type="Proteomes" id="UP000182658">
    <property type="component" value="Unassembled WGS sequence"/>
</dbReference>
<keyword evidence="1" id="KW-0812">Transmembrane</keyword>